<evidence type="ECO:0008006" key="3">
    <source>
        <dbReference type="Google" id="ProtNLM"/>
    </source>
</evidence>
<dbReference type="EMBL" id="MK373789">
    <property type="protein sequence ID" value="QBQ80474.1"/>
    <property type="molecule type" value="Genomic_DNA"/>
</dbReference>
<sequence>MKTLIMICAVLLSGCSASPDGNYKAIDCVGQYAVKTFPVNDSYPVKLNAVRENRFGEKQYRVAPSQKFVTFVHRWQSEDKFEIVECRSE</sequence>
<evidence type="ECO:0000313" key="2">
    <source>
        <dbReference type="Proteomes" id="UP000305708"/>
    </source>
</evidence>
<gene>
    <name evidence="1" type="ORF">PTXU06_00037</name>
</gene>
<reference evidence="1 2" key="1">
    <citation type="submission" date="2019-01" db="EMBL/GenBank/DDBJ databases">
        <title>Still something new to discover - new insights into E. coli phage diversity and taxonomy.</title>
        <authorList>
            <person name="Korf I.H.E."/>
            <person name="Adriaennsens E."/>
            <person name="Dreiseikelmann B."/>
            <person name="Kropinski A."/>
            <person name="Nimtz M."/>
            <person name="Meier-Kolthoff J.P."/>
            <person name="Rohde M."/>
            <person name="van Raaij M."/>
            <person name="Wittmann J."/>
        </authorList>
    </citation>
    <scope>NUCLEOTIDE SEQUENCE [LARGE SCALE GENOMIC DNA]</scope>
</reference>
<keyword evidence="2" id="KW-1185">Reference proteome</keyword>
<protein>
    <recommendedName>
        <fullName evidence="3">Lipoprotein</fullName>
    </recommendedName>
</protein>
<dbReference type="Proteomes" id="UP000305708">
    <property type="component" value="Segment"/>
</dbReference>
<organism evidence="1 2">
    <name type="scientific">Escherichia phage vB_EcoS_PTXU06</name>
    <dbReference type="NCBI Taxonomy" id="2508185"/>
    <lineage>
        <taxon>Viruses</taxon>
        <taxon>Duplodnaviria</taxon>
        <taxon>Heunggongvirae</taxon>
        <taxon>Uroviricota</taxon>
        <taxon>Caudoviricetes</taxon>
        <taxon>Dhillonvirus</taxon>
        <taxon>Dhillonvirus PTXU06</taxon>
    </lineage>
</organism>
<evidence type="ECO:0000313" key="1">
    <source>
        <dbReference type="EMBL" id="QBQ80474.1"/>
    </source>
</evidence>
<accession>A0A482N434</accession>
<dbReference type="PROSITE" id="PS51257">
    <property type="entry name" value="PROKAR_LIPOPROTEIN"/>
    <property type="match status" value="1"/>
</dbReference>
<name>A0A482N434_9CAUD</name>
<proteinExistence type="predicted"/>